<protein>
    <submittedName>
        <fullName evidence="2">Uncharacterized protein</fullName>
    </submittedName>
</protein>
<accession>A0A915J9V3</accession>
<reference evidence="2" key="1">
    <citation type="submission" date="2022-11" db="UniProtKB">
        <authorList>
            <consortium name="WormBaseParasite"/>
        </authorList>
    </citation>
    <scope>IDENTIFICATION</scope>
</reference>
<organism evidence="1 2">
    <name type="scientific">Romanomermis culicivorax</name>
    <name type="common">Nematode worm</name>
    <dbReference type="NCBI Taxonomy" id="13658"/>
    <lineage>
        <taxon>Eukaryota</taxon>
        <taxon>Metazoa</taxon>
        <taxon>Ecdysozoa</taxon>
        <taxon>Nematoda</taxon>
        <taxon>Enoplea</taxon>
        <taxon>Dorylaimia</taxon>
        <taxon>Mermithida</taxon>
        <taxon>Mermithoidea</taxon>
        <taxon>Mermithidae</taxon>
        <taxon>Romanomermis</taxon>
    </lineage>
</organism>
<name>A0A915J9V3_ROMCU</name>
<dbReference type="AlphaFoldDB" id="A0A915J9V3"/>
<dbReference type="Proteomes" id="UP000887565">
    <property type="component" value="Unplaced"/>
</dbReference>
<keyword evidence="1" id="KW-1185">Reference proteome</keyword>
<proteinExistence type="predicted"/>
<sequence>MAAFNELIEYMLFGPADQQVDAKFIDLNVVILDEPRLNPEHNTFSTNFKKFVAENSWTKPANNPHFFTYFFIGSVLSLPYSNILEKYGIGKFLLKVGEDGVLKFVYYSTTNGFLRLCFRAVSITDEEVDEVTDVSNYAFTDAELADIIYHFQIYPYSIEQLAFDFKIFKTFKSLQMEENFSSLWAIVYPEQLVTDLIRVCNSVQSTALSSGFMNILPFNDNIGALNSVVEFSGFAAGILSLNFRTTYSMKVLIGASLEYTMDIYFKPEALLDYDVRLLTPCQIFFVNSDQMDQSFLEWNIKKFSRMEYVPHISTDRKYSIMTVADLNRIKTFDAVRSMVLPLNAPVVHKLLDAANLIDRASLEYSANIIRNEINVIIGKLASTNEDILFNYLVGQLVTAKPRSGSRSYIGTVHSIGDIDVEDIITQIKDENFHMVDELLSYALKDLRPHLTNPQMMLAFLKGLFSKKYTILHSSSLTNRLILLEDGRSAAISSQMIQEWLFVIHYTETVADHTVPVIIFSPKVSDEGHYSVQPTMFLDFFVDHLMLHGQFIKVSAPLIELHIEENLPSCSTKIKRDFSKQCAIPDEKTADVFDDFQQGKVSSEKMKLAGHVIGLYATDVVQIMEKMKVLQTLSTLAKYSNHLTLGVIYKNMAVDLYNGNYAGVAFSTVFLATSYGVPKAVDTLSKSVTLMSGNSHLSRLFRTSRPFLRRFASAFNLYTFYSSLKSYLVNKDTISTVSLAESGTFLFVDAVAIGLEFAGPGVALSIFEPAGALIAGFVFVAAESYLIHEKLKTYDELLHLGFGDKFLNGLYTFFTGDVEPILRDMANEKMMNNEMARLASEFMSQNSLVAVYASPSYITLADGIRICDDNVMLFDQKIRTIWADTKPDEDLLPSDKNLLCFTSKGSKLDELESEKTFLDKVKDKLDAFFWPQEKTASATTFTESYFCDDSMALSRKVALRDSVAWIDMKNGNDIIHGFPHLEHIFIIGDGYKTIRANNRENILIFNSNDTKGYIELHGKGSLADFSAYGINTNDIMNFIMQGTNLNVQDSKLNIIRISRIKGRKMYPDKSFYGGAANEISNFSIEFSKCEQKKLDFTEEDTKIGVYTNLDNRIKMMESDVESKIKVLIL</sequence>
<dbReference type="WBParaSite" id="nRc.2.0.1.t22927-RA">
    <property type="protein sequence ID" value="nRc.2.0.1.t22927-RA"/>
    <property type="gene ID" value="nRc.2.0.1.g22927"/>
</dbReference>
<evidence type="ECO:0000313" key="2">
    <source>
        <dbReference type="WBParaSite" id="nRc.2.0.1.t22927-RA"/>
    </source>
</evidence>
<evidence type="ECO:0000313" key="1">
    <source>
        <dbReference type="Proteomes" id="UP000887565"/>
    </source>
</evidence>